<comment type="caution">
    <text evidence="20">The sequence shown here is derived from an EMBL/GenBank/DDBJ whole genome shotgun (WGS) entry which is preliminary data.</text>
</comment>
<evidence type="ECO:0000256" key="13">
    <source>
        <dbReference type="PIRNR" id="PIRNR000168"/>
    </source>
</evidence>
<accession>A0AAV0X6J3</accession>
<keyword evidence="9" id="KW-0067">ATP-binding</keyword>
<evidence type="ECO:0000313" key="21">
    <source>
        <dbReference type="Proteomes" id="UP001160148"/>
    </source>
</evidence>
<dbReference type="InterPro" id="IPR055060">
    <property type="entry name" value="ACOX_C_alpha1"/>
</dbReference>
<dbReference type="FunFam" id="1.20.140.10:FF:000013">
    <property type="entry name" value="Acyl-coenzyme A oxidase"/>
    <property type="match status" value="1"/>
</dbReference>
<dbReference type="GO" id="GO:0071949">
    <property type="term" value="F:FAD binding"/>
    <property type="evidence" value="ECO:0007669"/>
    <property type="project" value="InterPro"/>
</dbReference>
<dbReference type="Gene3D" id="1.10.540.10">
    <property type="entry name" value="Acyl-CoA dehydrogenase/oxidase, N-terminal domain"/>
    <property type="match status" value="1"/>
</dbReference>
<dbReference type="Gene3D" id="2.40.110.10">
    <property type="entry name" value="Butyryl-CoA Dehydrogenase, subunit A, domain 2"/>
    <property type="match status" value="1"/>
</dbReference>
<dbReference type="InterPro" id="IPR012258">
    <property type="entry name" value="Acyl-CoA_oxidase"/>
</dbReference>
<dbReference type="Pfam" id="PF02770">
    <property type="entry name" value="Acyl-CoA_dh_M"/>
    <property type="match status" value="1"/>
</dbReference>
<dbReference type="FunFam" id="2.40.110.10:FF:000003">
    <property type="entry name" value="Acyl-coenzyme A oxidase"/>
    <property type="match status" value="1"/>
</dbReference>
<evidence type="ECO:0000256" key="6">
    <source>
        <dbReference type="ARBA" id="ARBA00022741"/>
    </source>
</evidence>
<comment type="subcellular location">
    <subcellularLocation>
        <location evidence="2">Peroxisome</location>
    </subcellularLocation>
</comment>
<evidence type="ECO:0000256" key="1">
    <source>
        <dbReference type="ARBA" id="ARBA00001974"/>
    </source>
</evidence>
<evidence type="ECO:0000256" key="15">
    <source>
        <dbReference type="PIRSR" id="PIRSR000168-2"/>
    </source>
</evidence>
<dbReference type="InterPro" id="IPR009100">
    <property type="entry name" value="AcylCoA_DH/oxidase_NM_dom_sf"/>
</dbReference>
<keyword evidence="12" id="KW-0576">Peroxisome</keyword>
<dbReference type="Pfam" id="PF01756">
    <property type="entry name" value="ACOX"/>
    <property type="match status" value="1"/>
</dbReference>
<dbReference type="InterPro" id="IPR002655">
    <property type="entry name" value="Acyl-CoA_oxidase_C"/>
</dbReference>
<feature type="active site" description="Proton acceptor" evidence="14">
    <location>
        <position position="453"/>
    </location>
</feature>
<dbReference type="InterPro" id="IPR006091">
    <property type="entry name" value="Acyl-CoA_Oxase/DH_mid-dom"/>
</dbReference>
<keyword evidence="10" id="KW-0560">Oxidoreductase</keyword>
<dbReference type="Pfam" id="PF14749">
    <property type="entry name" value="Acyl-CoA_ox_N"/>
    <property type="match status" value="1"/>
</dbReference>
<keyword evidence="6" id="KW-0547">Nucleotide-binding</keyword>
<feature type="domain" description="Acyl-coenzyme A oxidase N-terminal" evidence="18">
    <location>
        <begin position="37"/>
        <end position="163"/>
    </location>
</feature>
<comment type="similarity">
    <text evidence="4 13">Belongs to the acyl-CoA oxidase family.</text>
</comment>
<keyword evidence="8" id="KW-0276">Fatty acid metabolism</keyword>
<dbReference type="EMBL" id="CARXXK010000003">
    <property type="protein sequence ID" value="CAI6363326.1"/>
    <property type="molecule type" value="Genomic_DNA"/>
</dbReference>
<evidence type="ECO:0000259" key="16">
    <source>
        <dbReference type="Pfam" id="PF01756"/>
    </source>
</evidence>
<dbReference type="AlphaFoldDB" id="A0AAV0X6J3"/>
<dbReference type="GO" id="GO:0055088">
    <property type="term" value="P:lipid homeostasis"/>
    <property type="evidence" value="ECO:0007669"/>
    <property type="project" value="TreeGrafter"/>
</dbReference>
<evidence type="ECO:0000256" key="10">
    <source>
        <dbReference type="ARBA" id="ARBA00023002"/>
    </source>
</evidence>
<dbReference type="PANTHER" id="PTHR10909">
    <property type="entry name" value="ELECTRON TRANSPORT OXIDOREDUCTASE"/>
    <property type="match status" value="1"/>
</dbReference>
<dbReference type="GO" id="GO:0005524">
    <property type="term" value="F:ATP binding"/>
    <property type="evidence" value="ECO:0007669"/>
    <property type="project" value="UniProtKB-KW"/>
</dbReference>
<evidence type="ECO:0000256" key="5">
    <source>
        <dbReference type="ARBA" id="ARBA00022630"/>
    </source>
</evidence>
<evidence type="ECO:0000259" key="18">
    <source>
        <dbReference type="Pfam" id="PF14749"/>
    </source>
</evidence>
<dbReference type="InterPro" id="IPR036250">
    <property type="entry name" value="AcylCo_DH-like_C"/>
</dbReference>
<comment type="cofactor">
    <cofactor evidence="1">
        <name>FAD</name>
        <dbReference type="ChEBI" id="CHEBI:57692"/>
    </cofactor>
</comment>
<dbReference type="SUPFAM" id="SSF47203">
    <property type="entry name" value="Acyl-CoA dehydrogenase C-terminal domain-like"/>
    <property type="match status" value="2"/>
</dbReference>
<dbReference type="InterPro" id="IPR037069">
    <property type="entry name" value="AcylCoA_DH/ox_N_sf"/>
</dbReference>
<dbReference type="GO" id="GO:0033540">
    <property type="term" value="P:fatty acid beta-oxidation using acyl-CoA oxidase"/>
    <property type="evidence" value="ECO:0007669"/>
    <property type="project" value="TreeGrafter"/>
</dbReference>
<dbReference type="GO" id="GO:0005777">
    <property type="term" value="C:peroxisome"/>
    <property type="evidence" value="ECO:0007669"/>
    <property type="project" value="UniProtKB-SubCell"/>
</dbReference>
<keyword evidence="21" id="KW-1185">Reference proteome</keyword>
<dbReference type="PANTHER" id="PTHR10909:SF250">
    <property type="entry name" value="PEROXISOMAL ACYL-COENZYME A OXIDASE 1"/>
    <property type="match status" value="1"/>
</dbReference>
<evidence type="ECO:0000256" key="8">
    <source>
        <dbReference type="ARBA" id="ARBA00022832"/>
    </source>
</evidence>
<feature type="domain" description="Acyl-CoA oxidase C-terminal" evidence="16">
    <location>
        <begin position="505"/>
        <end position="684"/>
    </location>
</feature>
<comment type="pathway">
    <text evidence="3">Lipid metabolism; peroxisomal fatty acid beta-oxidation.</text>
</comment>
<evidence type="ECO:0000259" key="17">
    <source>
        <dbReference type="Pfam" id="PF02770"/>
    </source>
</evidence>
<evidence type="ECO:0000256" key="12">
    <source>
        <dbReference type="ARBA" id="ARBA00023140"/>
    </source>
</evidence>
<evidence type="ECO:0000259" key="19">
    <source>
        <dbReference type="Pfam" id="PF22924"/>
    </source>
</evidence>
<evidence type="ECO:0000256" key="2">
    <source>
        <dbReference type="ARBA" id="ARBA00004275"/>
    </source>
</evidence>
<dbReference type="InterPro" id="IPR046373">
    <property type="entry name" value="Acyl-CoA_Oxase/DH_mid-dom_sf"/>
</dbReference>
<dbReference type="GO" id="GO:0003997">
    <property type="term" value="F:acyl-CoA oxidase activity"/>
    <property type="evidence" value="ECO:0007669"/>
    <property type="project" value="InterPro"/>
</dbReference>
<keyword evidence="7 13" id="KW-0274">FAD</keyword>
<organism evidence="20 21">
    <name type="scientific">Macrosiphum euphorbiae</name>
    <name type="common">potato aphid</name>
    <dbReference type="NCBI Taxonomy" id="13131"/>
    <lineage>
        <taxon>Eukaryota</taxon>
        <taxon>Metazoa</taxon>
        <taxon>Ecdysozoa</taxon>
        <taxon>Arthropoda</taxon>
        <taxon>Hexapoda</taxon>
        <taxon>Insecta</taxon>
        <taxon>Pterygota</taxon>
        <taxon>Neoptera</taxon>
        <taxon>Paraneoptera</taxon>
        <taxon>Hemiptera</taxon>
        <taxon>Sternorrhyncha</taxon>
        <taxon>Aphidomorpha</taxon>
        <taxon>Aphidoidea</taxon>
        <taxon>Aphididae</taxon>
        <taxon>Macrosiphini</taxon>
        <taxon>Macrosiphum</taxon>
    </lineage>
</organism>
<evidence type="ECO:0000256" key="11">
    <source>
        <dbReference type="ARBA" id="ARBA00023098"/>
    </source>
</evidence>
<evidence type="ECO:0000256" key="14">
    <source>
        <dbReference type="PIRSR" id="PIRSR000168-1"/>
    </source>
</evidence>
<dbReference type="Pfam" id="PF22924">
    <property type="entry name" value="ACOX_C_alpha1"/>
    <property type="match status" value="1"/>
</dbReference>
<feature type="binding site" evidence="15">
    <location>
        <position position="209"/>
    </location>
    <ligand>
        <name>FAD</name>
        <dbReference type="ChEBI" id="CHEBI:57692"/>
    </ligand>
</feature>
<reference evidence="20 21" key="1">
    <citation type="submission" date="2023-01" db="EMBL/GenBank/DDBJ databases">
        <authorList>
            <person name="Whitehead M."/>
        </authorList>
    </citation>
    <scope>NUCLEOTIDE SEQUENCE [LARGE SCALE GENOMIC DNA]</scope>
</reference>
<keyword evidence="5 13" id="KW-0285">Flavoprotein</keyword>
<gene>
    <name evidence="20" type="ORF">MEUPH1_LOCUS18290</name>
</gene>
<proteinExistence type="inferred from homology"/>
<evidence type="ECO:0000313" key="20">
    <source>
        <dbReference type="EMBL" id="CAI6363326.1"/>
    </source>
</evidence>
<dbReference type="FunFam" id="1.10.540.10:FF:000006">
    <property type="entry name" value="Acyl-coenzyme A oxidase"/>
    <property type="match status" value="1"/>
</dbReference>
<evidence type="ECO:0000256" key="4">
    <source>
        <dbReference type="ARBA" id="ARBA00006288"/>
    </source>
</evidence>
<dbReference type="Gene3D" id="1.20.140.10">
    <property type="entry name" value="Butyryl-CoA Dehydrogenase, subunit A, domain 3"/>
    <property type="match status" value="2"/>
</dbReference>
<dbReference type="SUPFAM" id="SSF56645">
    <property type="entry name" value="Acyl-CoA dehydrogenase NM domain-like"/>
    <property type="match status" value="1"/>
</dbReference>
<sequence length="687" mass="78338">MLKNYNEDRTHIIDNKMAELQTVNEDLRNERTKCTFNQEELTNFIDGGAENTDMRRNIANFFFSEPRFKDEVPVEYLSHQEHYEQSIRKACIFYEKMKEWEEISNSNTMEIYTVIWTSGIDTAILKQSIPFAVHTIMFLPSLISQGTQEQKEEWVERAFKYTILGTYAQTELGHGTFIRGLETTCTYDADNEEFILNSPTLTSYKWWPGGLGHSCNYAIVLAQLYTQGINRGIHPFIVQLRDSETWMPMPGIKIGEIGSKMGMNSANNGYLAFNNVKLPRMNMLMKNSKVHKDGTYEKSPHEKLTYGTMILVRVLIVKSLVTSYLMKSATIAIRYSAIRRQSELRPGEREPQILDYQTQQHKLFPVIASSLVYKFAAKWLWDKYSAVTSQLERGDLDQLPELHAMACCLKAVGTADASVSVTSCRLACGGHGYMNCSNLPNIYSLSTATEIYEGENTILLLQTARFLMKSYETVQLGNFVSTSETLSYLKIYNSLKRSPWTTTLDCMASAFFQVAGSKIDDCYFTIKRLMDSGMAQEDAWNQTSIKLTQASEAHCRAFVISIYVKTLETNQFSPELMAVLTQLGELICAQWILNRLGDFLQHTNLKPNDVHSIQLLLEDCLKRIRPNAVGLVDSFDIQDEILDSALGSYDGNVYERLLSEANKSPLNKEPVNRSFELYLKPFLKSNM</sequence>
<dbReference type="InterPro" id="IPR029320">
    <property type="entry name" value="Acyl-CoA_ox_N"/>
</dbReference>
<dbReference type="PIRSF" id="PIRSF000168">
    <property type="entry name" value="Acyl-CoA_oxidase"/>
    <property type="match status" value="1"/>
</dbReference>
<dbReference type="FunFam" id="1.20.140.10:FF:000005">
    <property type="entry name" value="Acyl-coenzyme A oxidase"/>
    <property type="match status" value="1"/>
</dbReference>
<dbReference type="Proteomes" id="UP001160148">
    <property type="component" value="Unassembled WGS sequence"/>
</dbReference>
<protein>
    <recommendedName>
        <fullName evidence="13">Acyl-coenzyme A oxidase</fullName>
    </recommendedName>
</protein>
<feature type="binding site" evidence="15">
    <location>
        <position position="170"/>
    </location>
    <ligand>
        <name>FAD</name>
        <dbReference type="ChEBI" id="CHEBI:57692"/>
    </ligand>
</feature>
<keyword evidence="11" id="KW-0443">Lipid metabolism</keyword>
<name>A0AAV0X6J3_9HEMI</name>
<feature type="domain" description="Acyl-CoA oxidase C-alpha1" evidence="19">
    <location>
        <begin position="306"/>
        <end position="468"/>
    </location>
</feature>
<feature type="domain" description="Acyl-CoA oxidase/dehydrogenase middle" evidence="17">
    <location>
        <begin position="167"/>
        <end position="276"/>
    </location>
</feature>
<dbReference type="GO" id="GO:0005504">
    <property type="term" value="F:fatty acid binding"/>
    <property type="evidence" value="ECO:0007669"/>
    <property type="project" value="TreeGrafter"/>
</dbReference>
<evidence type="ECO:0000256" key="9">
    <source>
        <dbReference type="ARBA" id="ARBA00022840"/>
    </source>
</evidence>
<evidence type="ECO:0000256" key="7">
    <source>
        <dbReference type="ARBA" id="ARBA00022827"/>
    </source>
</evidence>
<evidence type="ECO:0000256" key="3">
    <source>
        <dbReference type="ARBA" id="ARBA00004846"/>
    </source>
</evidence>